<keyword evidence="2" id="KW-1185">Reference proteome</keyword>
<dbReference type="Proteomes" id="UP000669317">
    <property type="component" value="Unassembled WGS sequence"/>
</dbReference>
<evidence type="ECO:0000313" key="2">
    <source>
        <dbReference type="Proteomes" id="UP000669317"/>
    </source>
</evidence>
<reference evidence="1 2" key="1">
    <citation type="submission" date="2021-03" db="EMBL/GenBank/DDBJ databases">
        <title>Genome Sequence of Bradyrhizobium vignae strain ISRA400.</title>
        <authorList>
            <person name="Tisa L.S."/>
            <person name="Svistoonoff S."/>
            <person name="Hocher V."/>
            <person name="Fall S."/>
            <person name="Zaiya A."/>
            <person name="Naing D."/>
            <person name="Niang N."/>
            <person name="Diouf A."/>
            <person name="Dasylva M.C."/>
            <person name="Toure O."/>
            <person name="Gueye M."/>
            <person name="Gully D."/>
            <person name="Tisseyre P."/>
            <person name="Simpson S."/>
            <person name="Morris K."/>
            <person name="Thomas W.K."/>
        </authorList>
    </citation>
    <scope>NUCLEOTIDE SEQUENCE [LARGE SCALE GENOMIC DNA]</scope>
    <source>
        <strain evidence="1 2">ISRA400</strain>
    </source>
</reference>
<organism evidence="1 2">
    <name type="scientific">Bradyrhizobium vignae</name>
    <dbReference type="NCBI Taxonomy" id="1549949"/>
    <lineage>
        <taxon>Bacteria</taxon>
        <taxon>Pseudomonadati</taxon>
        <taxon>Pseudomonadota</taxon>
        <taxon>Alphaproteobacteria</taxon>
        <taxon>Hyphomicrobiales</taxon>
        <taxon>Nitrobacteraceae</taxon>
        <taxon>Bradyrhizobium</taxon>
    </lineage>
</organism>
<accession>A0ABS3ZZT3</accession>
<dbReference type="EMBL" id="JAGIKT010000049">
    <property type="protein sequence ID" value="MBP0113677.1"/>
    <property type="molecule type" value="Genomic_DNA"/>
</dbReference>
<sequence>MLLQLEAHAVAAGGRVNRCGIVADDVSGDMAFLRICGSRLSGGITLVQSIIAAVQRKEIYCKPAAYRCQSAVAMTYALPPLNALRAFEAAARHATSQSPGPDPSLIRSQR</sequence>
<proteinExistence type="predicted"/>
<protein>
    <submittedName>
        <fullName evidence="1">Uncharacterized protein</fullName>
    </submittedName>
</protein>
<name>A0ABS3ZZT3_9BRAD</name>
<gene>
    <name evidence="1" type="ORF">JWS04_21840</name>
</gene>
<evidence type="ECO:0000313" key="1">
    <source>
        <dbReference type="EMBL" id="MBP0113677.1"/>
    </source>
</evidence>
<dbReference type="RefSeq" id="WP_174221539.1">
    <property type="nucleotide sequence ID" value="NZ_JAGIKT010000049.1"/>
</dbReference>
<comment type="caution">
    <text evidence="1">The sequence shown here is derived from an EMBL/GenBank/DDBJ whole genome shotgun (WGS) entry which is preliminary data.</text>
</comment>